<name>A0A6C0LU14_9ZZZZ</name>
<dbReference type="EMBL" id="MN740558">
    <property type="protein sequence ID" value="QHU33498.1"/>
    <property type="molecule type" value="Genomic_DNA"/>
</dbReference>
<accession>A0A6C0LU14</accession>
<organism evidence="1">
    <name type="scientific">viral metagenome</name>
    <dbReference type="NCBI Taxonomy" id="1070528"/>
    <lineage>
        <taxon>unclassified sequences</taxon>
        <taxon>metagenomes</taxon>
        <taxon>organismal metagenomes</taxon>
    </lineage>
</organism>
<sequence>MPAIAKNQKKTTKNTTNPEIVLANLSAEERQANIVKYAIRATSKKFNIRGLRAEGSFERVCENVDPDVVAPHYKITVTINIRSKDPAFKFASASTRNDFETLFRQNMIALGKWMVRPMDRMVITLTGFYDIEYDIPSMNHYFAGRGRFNDTVASIGRSSFTMGNEIASAGGWGVC</sequence>
<dbReference type="AlphaFoldDB" id="A0A6C0LU14"/>
<evidence type="ECO:0000313" key="1">
    <source>
        <dbReference type="EMBL" id="QHU33498.1"/>
    </source>
</evidence>
<reference evidence="1" key="1">
    <citation type="journal article" date="2020" name="Nature">
        <title>Giant virus diversity and host interactions through global metagenomics.</title>
        <authorList>
            <person name="Schulz F."/>
            <person name="Roux S."/>
            <person name="Paez-Espino D."/>
            <person name="Jungbluth S."/>
            <person name="Walsh D.A."/>
            <person name="Denef V.J."/>
            <person name="McMahon K.D."/>
            <person name="Konstantinidis K.T."/>
            <person name="Eloe-Fadrosh E.A."/>
            <person name="Kyrpides N.C."/>
            <person name="Woyke T."/>
        </authorList>
    </citation>
    <scope>NUCLEOTIDE SEQUENCE</scope>
    <source>
        <strain evidence="1">GVMAG-S-1016704-121</strain>
    </source>
</reference>
<protein>
    <submittedName>
        <fullName evidence="1">Uncharacterized protein</fullName>
    </submittedName>
</protein>
<proteinExistence type="predicted"/>